<accession>A0A0G4FHT5</accession>
<dbReference type="InterPro" id="IPR013103">
    <property type="entry name" value="RVT_2"/>
</dbReference>
<dbReference type="PhylomeDB" id="A0A0G4FHT5"/>
<dbReference type="AlphaFoldDB" id="A0A0G4FHT5"/>
<evidence type="ECO:0000259" key="2">
    <source>
        <dbReference type="Pfam" id="PF07727"/>
    </source>
</evidence>
<gene>
    <name evidence="3" type="ORF">Cvel_16932</name>
</gene>
<feature type="region of interest" description="Disordered" evidence="1">
    <location>
        <begin position="1"/>
        <end position="43"/>
    </location>
</feature>
<name>A0A0G4FHT5_9ALVE</name>
<reference evidence="3" key="1">
    <citation type="submission" date="2014-11" db="EMBL/GenBank/DDBJ databases">
        <authorList>
            <person name="Otto D Thomas"/>
            <person name="Naeem Raeece"/>
        </authorList>
    </citation>
    <scope>NUCLEOTIDE SEQUENCE</scope>
</reference>
<protein>
    <recommendedName>
        <fullName evidence="2">Reverse transcriptase Ty1/copia-type domain-containing protein</fullName>
    </recommendedName>
</protein>
<feature type="compositionally biased region" description="Acidic residues" evidence="1">
    <location>
        <begin position="85"/>
        <end position="95"/>
    </location>
</feature>
<dbReference type="EMBL" id="CDMZ01000360">
    <property type="protein sequence ID" value="CEM12637.1"/>
    <property type="molecule type" value="Genomic_DNA"/>
</dbReference>
<proteinExistence type="predicted"/>
<evidence type="ECO:0000313" key="3">
    <source>
        <dbReference type="EMBL" id="CEM12637.1"/>
    </source>
</evidence>
<dbReference type="Pfam" id="PF07727">
    <property type="entry name" value="RVT_2"/>
    <property type="match status" value="1"/>
</dbReference>
<dbReference type="VEuPathDB" id="CryptoDB:Cvel_16932"/>
<feature type="region of interest" description="Disordered" evidence="1">
    <location>
        <begin position="68"/>
        <end position="95"/>
    </location>
</feature>
<organism evidence="3">
    <name type="scientific">Chromera velia CCMP2878</name>
    <dbReference type="NCBI Taxonomy" id="1169474"/>
    <lineage>
        <taxon>Eukaryota</taxon>
        <taxon>Sar</taxon>
        <taxon>Alveolata</taxon>
        <taxon>Colpodellida</taxon>
        <taxon>Chromeraceae</taxon>
        <taxon>Chromera</taxon>
    </lineage>
</organism>
<evidence type="ECO:0000256" key="1">
    <source>
        <dbReference type="SAM" id="MobiDB-lite"/>
    </source>
</evidence>
<feature type="domain" description="Reverse transcriptase Ty1/copia-type" evidence="2">
    <location>
        <begin position="209"/>
        <end position="431"/>
    </location>
</feature>
<sequence length="655" mass="73019">MQIPAEALARVRGGGEGASGDFPEEGGRASDSAAWDPSVEAEEDAIQYPDILDSDFVHSDDDDSLFGVNALAPDASTGGQLGSTGEEDVGGASEEVEQPEFVGFCRLKRKACREKMRAFRVKRQQVAEREAGERFDKALSLVLRVQKAAAARKLVSREENSMKGHVEATAEEIRQGLFKESDEKEFHRWKDCFVFVLDSAMEASEARTKGKKPLTLRIVRTWKLKNGERVAKSRLIVREFEDKRKFVETYSGTADSGLVRAFIMWALTRGLKAAKSDVSTAFLQCPYEDEDIWLSLPSDLPFHIIPELRAGLVVKIQRAAYGLKDAPRRYTKFFKEVVAVKEGWAEIVESILVKRDRKGDACGLLLMHIDDLFLFASDACGEVRKLQKHIQMDDPEVMDDGELHAYTGMSMHIVSSTMLWDQGQYAASLVPEGEGEIKKAVKLTDKDLLVSADKEIDMSISSRAASKESREARLNNSRPSARSLRAVDKALAYAQQTHRALELKGLKEGEHPVLVGWVDAFYKLSEKTGRKGLEFQIVSQSALKDLCALGYVNTVAWRSKGEGRKLGSTTAAELLALRDGCKEAYPHRDLLKKLIGYKIPVIMVSDSQPLMFQLVSGQSMSEPQFQEELDYTREMIKELNANVKWVPTGSQHADR</sequence>